<accession>A0A1Y1I089</accession>
<dbReference type="SUPFAM" id="SSF53474">
    <property type="entry name" value="alpha/beta-Hydrolases"/>
    <property type="match status" value="1"/>
</dbReference>
<dbReference type="GO" id="GO:0016787">
    <property type="term" value="F:hydrolase activity"/>
    <property type="evidence" value="ECO:0000318"/>
    <property type="project" value="GO_Central"/>
</dbReference>
<keyword evidence="1" id="KW-0378">Hydrolase</keyword>
<dbReference type="AlphaFoldDB" id="A0A1Y1I089"/>
<reference evidence="5 6" key="1">
    <citation type="journal article" date="2014" name="Nat. Commun.">
        <title>Klebsormidium flaccidum genome reveals primary factors for plant terrestrial adaptation.</title>
        <authorList>
            <person name="Hori K."/>
            <person name="Maruyama F."/>
            <person name="Fujisawa T."/>
            <person name="Togashi T."/>
            <person name="Yamamoto N."/>
            <person name="Seo M."/>
            <person name="Sato S."/>
            <person name="Yamada T."/>
            <person name="Mori H."/>
            <person name="Tajima N."/>
            <person name="Moriyama T."/>
            <person name="Ikeuchi M."/>
            <person name="Watanabe M."/>
            <person name="Wada H."/>
            <person name="Kobayashi K."/>
            <person name="Saito M."/>
            <person name="Masuda T."/>
            <person name="Sasaki-Sekimoto Y."/>
            <person name="Mashiguchi K."/>
            <person name="Awai K."/>
            <person name="Shimojima M."/>
            <person name="Masuda S."/>
            <person name="Iwai M."/>
            <person name="Nobusawa T."/>
            <person name="Narise T."/>
            <person name="Kondo S."/>
            <person name="Saito H."/>
            <person name="Sato R."/>
            <person name="Murakawa M."/>
            <person name="Ihara Y."/>
            <person name="Oshima-Yamada Y."/>
            <person name="Ohtaka K."/>
            <person name="Satoh M."/>
            <person name="Sonobe K."/>
            <person name="Ishii M."/>
            <person name="Ohtani R."/>
            <person name="Kanamori-Sato M."/>
            <person name="Honoki R."/>
            <person name="Miyazaki D."/>
            <person name="Mochizuki H."/>
            <person name="Umetsu J."/>
            <person name="Higashi K."/>
            <person name="Shibata D."/>
            <person name="Kamiya Y."/>
            <person name="Sato N."/>
            <person name="Nakamura Y."/>
            <person name="Tabata S."/>
            <person name="Ida S."/>
            <person name="Kurokawa K."/>
            <person name="Ohta H."/>
        </authorList>
    </citation>
    <scope>NUCLEOTIDE SEQUENCE [LARGE SCALE GENOMIC DNA]</scope>
    <source>
        <strain evidence="5 6">NIES-2285</strain>
    </source>
</reference>
<dbReference type="STRING" id="105231.A0A1Y1I089"/>
<dbReference type="OrthoDB" id="7130006at2759"/>
<evidence type="ECO:0000256" key="2">
    <source>
        <dbReference type="ARBA" id="ARBA00038334"/>
    </source>
</evidence>
<evidence type="ECO:0000313" key="5">
    <source>
        <dbReference type="EMBL" id="GAQ84350.1"/>
    </source>
</evidence>
<evidence type="ECO:0000313" key="6">
    <source>
        <dbReference type="Proteomes" id="UP000054558"/>
    </source>
</evidence>
<sequence length="349" mass="39037">MASKPDAKKHSRSFQDIVFGFGPEPGTPLGPIPQKAEAPSDGQEEVVEECTVTHRYVDNDGAKIHFVECGKRGAHLVLLIHGFPEFWYSWLYQFKPLSDAGYHVVAVDCRGYGWSAKPAAVREYSMSKVTSDLLRVVDTVAPGRRCTIVGHDWGGRVLWGFLTLHAQRVLQAVVLNAPHPVTMAKALMSNPRQLQKSWYIGFFQMARLAEHHLSKQRFAAIRSMFKGVRKYPEEVVQRHVDAMAIPGALTGALNYYRAAFGQGLWPAPPVVRVPVKVIWGEQDFSMEKDIATPPAELVPNAQVTFVKKASHWVMWDDPETVSSEMVAFIKEGLRKVAEKEDQAPSFSKL</sequence>
<dbReference type="InterPro" id="IPR000639">
    <property type="entry name" value="Epox_hydrolase-like"/>
</dbReference>
<dbReference type="Proteomes" id="UP000054558">
    <property type="component" value="Unassembled WGS sequence"/>
</dbReference>
<evidence type="ECO:0000256" key="1">
    <source>
        <dbReference type="ARBA" id="ARBA00022801"/>
    </source>
</evidence>
<dbReference type="PRINTS" id="PR00412">
    <property type="entry name" value="EPOXHYDRLASE"/>
</dbReference>
<organism evidence="5 6">
    <name type="scientific">Klebsormidium nitens</name>
    <name type="common">Green alga</name>
    <name type="synonym">Ulothrix nitens</name>
    <dbReference type="NCBI Taxonomy" id="105231"/>
    <lineage>
        <taxon>Eukaryota</taxon>
        <taxon>Viridiplantae</taxon>
        <taxon>Streptophyta</taxon>
        <taxon>Klebsormidiophyceae</taxon>
        <taxon>Klebsormidiales</taxon>
        <taxon>Klebsormidiaceae</taxon>
        <taxon>Klebsormidium</taxon>
    </lineage>
</organism>
<dbReference type="InterPro" id="IPR000073">
    <property type="entry name" value="AB_hydrolase_1"/>
</dbReference>
<gene>
    <name evidence="5" type="ORF">KFL_001850240</name>
</gene>
<feature type="region of interest" description="Disordered" evidence="3">
    <location>
        <begin position="1"/>
        <end position="43"/>
    </location>
</feature>
<evidence type="ECO:0000259" key="4">
    <source>
        <dbReference type="Pfam" id="PF00561"/>
    </source>
</evidence>
<keyword evidence="6" id="KW-1185">Reference proteome</keyword>
<name>A0A1Y1I089_KLENI</name>
<proteinExistence type="inferred from homology"/>
<dbReference type="InterPro" id="IPR029058">
    <property type="entry name" value="AB_hydrolase_fold"/>
</dbReference>
<comment type="similarity">
    <text evidence="2">Belongs to the AB hydrolase superfamily. Epoxide hydrolase family.</text>
</comment>
<protein>
    <recommendedName>
        <fullName evidence="4">AB hydrolase-1 domain-containing protein</fullName>
    </recommendedName>
</protein>
<dbReference type="Pfam" id="PF00561">
    <property type="entry name" value="Abhydrolase_1"/>
    <property type="match status" value="1"/>
</dbReference>
<dbReference type="EMBL" id="DF237134">
    <property type="protein sequence ID" value="GAQ84350.1"/>
    <property type="molecule type" value="Genomic_DNA"/>
</dbReference>
<feature type="domain" description="AB hydrolase-1" evidence="4">
    <location>
        <begin position="76"/>
        <end position="318"/>
    </location>
</feature>
<dbReference type="PANTHER" id="PTHR43329">
    <property type="entry name" value="EPOXIDE HYDROLASE"/>
    <property type="match status" value="1"/>
</dbReference>
<evidence type="ECO:0000256" key="3">
    <source>
        <dbReference type="SAM" id="MobiDB-lite"/>
    </source>
</evidence>
<dbReference type="OMA" id="QMICLAN"/>
<dbReference type="Gene3D" id="3.40.50.1820">
    <property type="entry name" value="alpha/beta hydrolase"/>
    <property type="match status" value="1"/>
</dbReference>
<dbReference type="PRINTS" id="PR00111">
    <property type="entry name" value="ABHYDROLASE"/>
</dbReference>